<feature type="domain" description="EVE" evidence="1">
    <location>
        <begin position="4"/>
        <end position="136"/>
    </location>
</feature>
<comment type="caution">
    <text evidence="2">The sequence shown here is derived from an EMBL/GenBank/DDBJ whole genome shotgun (WGS) entry which is preliminary data.</text>
</comment>
<proteinExistence type="predicted"/>
<dbReference type="InterPro" id="IPR002740">
    <property type="entry name" value="EVE_domain"/>
</dbReference>
<dbReference type="AlphaFoldDB" id="A0A2A9DWZ3"/>
<dbReference type="SUPFAM" id="SSF88697">
    <property type="entry name" value="PUA domain-like"/>
    <property type="match status" value="1"/>
</dbReference>
<evidence type="ECO:0000313" key="2">
    <source>
        <dbReference type="EMBL" id="PFG30522.1"/>
    </source>
</evidence>
<dbReference type="Gene3D" id="3.10.590.10">
    <property type="entry name" value="ph1033 like domains"/>
    <property type="match status" value="1"/>
</dbReference>
<keyword evidence="3" id="KW-1185">Reference proteome</keyword>
<protein>
    <submittedName>
        <fullName evidence="2">EVE domain-containing protein</fullName>
    </submittedName>
</protein>
<accession>A0A2A9DWZ3</accession>
<dbReference type="CDD" id="cd21132">
    <property type="entry name" value="EVE-like"/>
    <property type="match status" value="1"/>
</dbReference>
<dbReference type="Proteomes" id="UP000221369">
    <property type="component" value="Unassembled WGS sequence"/>
</dbReference>
<evidence type="ECO:0000313" key="3">
    <source>
        <dbReference type="Proteomes" id="UP000221369"/>
    </source>
</evidence>
<organism evidence="2 3">
    <name type="scientific">Paramicrobacterium agarici</name>
    <dbReference type="NCBI Taxonomy" id="630514"/>
    <lineage>
        <taxon>Bacteria</taxon>
        <taxon>Bacillati</taxon>
        <taxon>Actinomycetota</taxon>
        <taxon>Actinomycetes</taxon>
        <taxon>Micrococcales</taxon>
        <taxon>Microbacteriaceae</taxon>
        <taxon>Paramicrobacterium</taxon>
    </lineage>
</organism>
<name>A0A2A9DWZ3_9MICO</name>
<dbReference type="RefSeq" id="WP_098406969.1">
    <property type="nucleotide sequence ID" value="NZ_PDJE01000001.1"/>
</dbReference>
<gene>
    <name evidence="2" type="ORF">ATJ78_1455</name>
</gene>
<dbReference type="Pfam" id="PF01878">
    <property type="entry name" value="EVE"/>
    <property type="match status" value="1"/>
</dbReference>
<sequence length="168" mass="19487">MAIRFWLGVVQRDHVREAVRLGIAQLNYGSREAISRLGEADGLVYYSPRESADGAPLRAFTAIGRVADDEVYSADRRADASARHWRRRMDWYRPAIEAPIRPLKPHLDLTRSSRTWGVKLRPGLVELSRHDWDAIRLAMRMPAPEDRRPHDRIIADVVPEPRDDPRWY</sequence>
<reference evidence="2 3" key="1">
    <citation type="submission" date="2017-10" db="EMBL/GenBank/DDBJ databases">
        <title>Sequencing the genomes of 1000 actinobacteria strains.</title>
        <authorList>
            <person name="Klenk H.-P."/>
        </authorList>
    </citation>
    <scope>NUCLEOTIDE SEQUENCE [LARGE SCALE GENOMIC DNA]</scope>
    <source>
        <strain evidence="2 3">DSM 21798</strain>
    </source>
</reference>
<dbReference type="InterPro" id="IPR015947">
    <property type="entry name" value="PUA-like_sf"/>
</dbReference>
<dbReference type="EMBL" id="PDJE01000001">
    <property type="protein sequence ID" value="PFG30522.1"/>
    <property type="molecule type" value="Genomic_DNA"/>
</dbReference>
<evidence type="ECO:0000259" key="1">
    <source>
        <dbReference type="Pfam" id="PF01878"/>
    </source>
</evidence>